<feature type="transmembrane region" description="Helical" evidence="2">
    <location>
        <begin position="64"/>
        <end position="84"/>
    </location>
</feature>
<keyword evidence="2" id="KW-0812">Transmembrane</keyword>
<gene>
    <name evidence="3" type="ORF">JJB74_23405</name>
</gene>
<feature type="transmembrane region" description="Helical" evidence="2">
    <location>
        <begin position="96"/>
        <end position="115"/>
    </location>
</feature>
<dbReference type="EMBL" id="JAEPBG010000013">
    <property type="protein sequence ID" value="MBK4737577.1"/>
    <property type="molecule type" value="Genomic_DNA"/>
</dbReference>
<evidence type="ECO:0000256" key="2">
    <source>
        <dbReference type="SAM" id="Phobius"/>
    </source>
</evidence>
<evidence type="ECO:0000313" key="3">
    <source>
        <dbReference type="EMBL" id="MBK4737577.1"/>
    </source>
</evidence>
<organism evidence="3 4">
    <name type="scientific">Noviherbaspirillum pedocola</name>
    <dbReference type="NCBI Taxonomy" id="2801341"/>
    <lineage>
        <taxon>Bacteria</taxon>
        <taxon>Pseudomonadati</taxon>
        <taxon>Pseudomonadota</taxon>
        <taxon>Betaproteobacteria</taxon>
        <taxon>Burkholderiales</taxon>
        <taxon>Oxalobacteraceae</taxon>
        <taxon>Noviherbaspirillum</taxon>
    </lineage>
</organism>
<proteinExistence type="predicted"/>
<dbReference type="RefSeq" id="WP_200595995.1">
    <property type="nucleotide sequence ID" value="NZ_JAEPBG010000013.1"/>
</dbReference>
<feature type="region of interest" description="Disordered" evidence="1">
    <location>
        <begin position="186"/>
        <end position="205"/>
    </location>
</feature>
<comment type="caution">
    <text evidence="3">The sequence shown here is derived from an EMBL/GenBank/DDBJ whole genome shotgun (WGS) entry which is preliminary data.</text>
</comment>
<evidence type="ECO:0000313" key="4">
    <source>
        <dbReference type="Proteomes" id="UP000622890"/>
    </source>
</evidence>
<dbReference type="Pfam" id="PF06210">
    <property type="entry name" value="DUF1003"/>
    <property type="match status" value="1"/>
</dbReference>
<evidence type="ECO:0000256" key="1">
    <source>
        <dbReference type="SAM" id="MobiDB-lite"/>
    </source>
</evidence>
<keyword evidence="2" id="KW-0472">Membrane</keyword>
<reference evidence="3" key="1">
    <citation type="submission" date="2021-01" db="EMBL/GenBank/DDBJ databases">
        <title>Genome sequence of strain Noviherbaspirillum sp. DKR-6.</title>
        <authorList>
            <person name="Chaudhary D.K."/>
        </authorList>
    </citation>
    <scope>NUCLEOTIDE SEQUENCE</scope>
    <source>
        <strain evidence="3">DKR-6</strain>
    </source>
</reference>
<keyword evidence="2" id="KW-1133">Transmembrane helix</keyword>
<feature type="region of interest" description="Disordered" evidence="1">
    <location>
        <begin position="1"/>
        <end position="22"/>
    </location>
</feature>
<dbReference type="Proteomes" id="UP000622890">
    <property type="component" value="Unassembled WGS sequence"/>
</dbReference>
<sequence length="205" mass="23487">MKPDGILNMESQERVGKNEQQGVSDAIQSNLEKVEEFQRREDAKRSDVQKLIERASIFFSSPRFLVMFLSTTVAWICGNVVWHYSGHPYFDEPPFFMLQGVVSYIGVLITMAVLVRQNRMAQVEESRAHLELQVNLLAEQKATKIIMLLEELRRDMPDVHNRHDAHAKTLQAMTNPDDVLAEIESRHVVSGDKRDEDATGRHSAR</sequence>
<keyword evidence="4" id="KW-1185">Reference proteome</keyword>
<dbReference type="InterPro" id="IPR010406">
    <property type="entry name" value="DUF1003"/>
</dbReference>
<name>A0A934W7L3_9BURK</name>
<accession>A0A934W7L3</accession>
<dbReference type="AlphaFoldDB" id="A0A934W7L3"/>
<protein>
    <submittedName>
        <fullName evidence="3">DUF1003 domain-containing protein</fullName>
    </submittedName>
</protein>